<comment type="caution">
    <text evidence="2">The sequence shown here is derived from an EMBL/GenBank/DDBJ whole genome shotgun (WGS) entry which is preliminary data.</text>
</comment>
<dbReference type="EMBL" id="VDEP01000443">
    <property type="protein sequence ID" value="KAA1079916.1"/>
    <property type="molecule type" value="Genomic_DNA"/>
</dbReference>
<proteinExistence type="predicted"/>
<accession>A0A5B0MUQ6</accession>
<sequence length="207" mass="23249">MLSNSPKSTYFSFPSYKSHFISEVEEAPIPVTPALSQKSLEPLIDCSAAAYPIIQHGSHLEAEIELILYLNAPRKPASLFSESSSRTNSLIVNNKPSNSQLWTAHENSYARIIWMEFTPDIATKLQPLSALECPSLVSPKAGPLSKDSKAEKSPPLQDSNQTNQRKSHSLISLSHPQWTYRCNLYQQYDRPSQSKHQAIRPEPIFQN</sequence>
<feature type="region of interest" description="Disordered" evidence="1">
    <location>
        <begin position="139"/>
        <end position="168"/>
    </location>
</feature>
<protein>
    <submittedName>
        <fullName evidence="2">Uncharacterized protein</fullName>
    </submittedName>
</protein>
<evidence type="ECO:0000313" key="2">
    <source>
        <dbReference type="EMBL" id="KAA1079916.1"/>
    </source>
</evidence>
<name>A0A5B0MUQ6_PUCGR</name>
<dbReference type="Proteomes" id="UP000325313">
    <property type="component" value="Unassembled WGS sequence"/>
</dbReference>
<dbReference type="AlphaFoldDB" id="A0A5B0MUQ6"/>
<organism evidence="2 3">
    <name type="scientific">Puccinia graminis f. sp. tritici</name>
    <dbReference type="NCBI Taxonomy" id="56615"/>
    <lineage>
        <taxon>Eukaryota</taxon>
        <taxon>Fungi</taxon>
        <taxon>Dikarya</taxon>
        <taxon>Basidiomycota</taxon>
        <taxon>Pucciniomycotina</taxon>
        <taxon>Pucciniomycetes</taxon>
        <taxon>Pucciniales</taxon>
        <taxon>Pucciniaceae</taxon>
        <taxon>Puccinia</taxon>
    </lineage>
</organism>
<evidence type="ECO:0000313" key="3">
    <source>
        <dbReference type="Proteomes" id="UP000325313"/>
    </source>
</evidence>
<gene>
    <name evidence="2" type="ORF">PGTUg99_003660</name>
</gene>
<evidence type="ECO:0000256" key="1">
    <source>
        <dbReference type="SAM" id="MobiDB-lite"/>
    </source>
</evidence>
<reference evidence="2 3" key="1">
    <citation type="submission" date="2019-05" db="EMBL/GenBank/DDBJ databases">
        <title>Emergence of the Ug99 lineage of the wheat stem rust pathogen through somatic hybridization.</title>
        <authorList>
            <person name="Li F."/>
            <person name="Upadhyaya N.M."/>
            <person name="Sperschneider J."/>
            <person name="Matny O."/>
            <person name="Nguyen-Phuc H."/>
            <person name="Mago R."/>
            <person name="Raley C."/>
            <person name="Miller M.E."/>
            <person name="Silverstein K.A.T."/>
            <person name="Henningsen E."/>
            <person name="Hirsch C.D."/>
            <person name="Visser B."/>
            <person name="Pretorius Z.A."/>
            <person name="Steffenson B.J."/>
            <person name="Schwessinger B."/>
            <person name="Dodds P.N."/>
            <person name="Figueroa M."/>
        </authorList>
    </citation>
    <scope>NUCLEOTIDE SEQUENCE [LARGE SCALE GENOMIC DNA]</scope>
    <source>
        <strain evidence="2 3">Ug99</strain>
    </source>
</reference>
<feature type="compositionally biased region" description="Polar residues" evidence="1">
    <location>
        <begin position="156"/>
        <end position="168"/>
    </location>
</feature>